<feature type="region of interest" description="Disordered" evidence="1">
    <location>
        <begin position="252"/>
        <end position="275"/>
    </location>
</feature>
<keyword evidence="3" id="KW-1185">Reference proteome</keyword>
<proteinExistence type="predicted"/>
<feature type="region of interest" description="Disordered" evidence="1">
    <location>
        <begin position="441"/>
        <end position="462"/>
    </location>
</feature>
<feature type="compositionally biased region" description="Polar residues" evidence="1">
    <location>
        <begin position="65"/>
        <end position="79"/>
    </location>
</feature>
<feature type="compositionally biased region" description="Polar residues" evidence="1">
    <location>
        <begin position="37"/>
        <end position="52"/>
    </location>
</feature>
<accession>A0A078B038</accession>
<feature type="compositionally biased region" description="Polar residues" evidence="1">
    <location>
        <begin position="441"/>
        <end position="456"/>
    </location>
</feature>
<dbReference type="InParanoid" id="A0A078B038"/>
<feature type="compositionally biased region" description="Polar residues" evidence="1">
    <location>
        <begin position="121"/>
        <end position="138"/>
    </location>
</feature>
<feature type="compositionally biased region" description="Polar residues" evidence="1">
    <location>
        <begin position="259"/>
        <end position="269"/>
    </location>
</feature>
<sequence length="656" mass="74148">MNTTYYRKRDENVLGGTFDSQSQKQTLSQFQASQFYQVPNNGTNSSGLNPRLSSAGNGANGGGQATSQMDTSQNNQSGCISNQDSMTFPIVKQEIDLLEICNNLNEGLLKNDDQSRRPNYKSHQNSFNNIAQTQNQGENSKRKIAGMGNFNLVKKEVKPLQQQSWDKISHDTNQVDLKLLQPKVNRKYQLSPVKMSQDRGFGIAGYMGIRKDRNQERASNPKHELANIKQEEFNSNESNKIIQVQSQVYSDDHKGGMSLRNQSNTQFNPNANKQNKKNQKAIGLQFANLACNLGSNDFFNTSSSEFMDSNLNNTMIDNNMIEDDIDMKENEENKNINYSADKVNQKKQYNKQEKTINLRNNKKRKGFEISNQTAANNGENSELEEGLSQQQIMISKGALKKRKLNNEFDAPQSRGISSVSSSFIVDKRKLLQTQELGYLSVNNNPTQNKKSGSGFNKPQAKGGNSIFINNNSQLSEFTLNSRKYKCQQAYQEFFQQQQTSSEYLIIKIKFKTRKHGISWLIGAISDFKIKDVSISSTLSKSSKLVRVMLPVTEFNAFDNSNKIRTLNKDRHSSISSCSLNNNSFVLDGLVIIENPKVLSFQLDDKQEGLSIRDECYTTVFGSRVIPYEQQHNTSNQNDIRNIMSELRNSQVSSMTV</sequence>
<dbReference type="EMBL" id="CCKQ01014613">
    <property type="protein sequence ID" value="CDW86403.1"/>
    <property type="molecule type" value="Genomic_DNA"/>
</dbReference>
<evidence type="ECO:0000313" key="3">
    <source>
        <dbReference type="Proteomes" id="UP000039865"/>
    </source>
</evidence>
<feature type="region of interest" description="Disordered" evidence="1">
    <location>
        <begin position="112"/>
        <end position="139"/>
    </location>
</feature>
<protein>
    <submittedName>
        <fullName evidence="2">Uncharacterized protein</fullName>
    </submittedName>
</protein>
<dbReference type="AlphaFoldDB" id="A0A078B038"/>
<evidence type="ECO:0000313" key="2">
    <source>
        <dbReference type="EMBL" id="CDW86403.1"/>
    </source>
</evidence>
<reference evidence="2 3" key="1">
    <citation type="submission" date="2014-06" db="EMBL/GenBank/DDBJ databases">
        <authorList>
            <person name="Swart Estienne"/>
        </authorList>
    </citation>
    <scope>NUCLEOTIDE SEQUENCE [LARGE SCALE GENOMIC DNA]</scope>
    <source>
        <strain evidence="2 3">130c</strain>
    </source>
</reference>
<name>A0A078B038_STYLE</name>
<dbReference type="Proteomes" id="UP000039865">
    <property type="component" value="Unassembled WGS sequence"/>
</dbReference>
<evidence type="ECO:0000256" key="1">
    <source>
        <dbReference type="SAM" id="MobiDB-lite"/>
    </source>
</evidence>
<feature type="region of interest" description="Disordered" evidence="1">
    <location>
        <begin position="37"/>
        <end position="79"/>
    </location>
</feature>
<organism evidence="2 3">
    <name type="scientific">Stylonychia lemnae</name>
    <name type="common">Ciliate</name>
    <dbReference type="NCBI Taxonomy" id="5949"/>
    <lineage>
        <taxon>Eukaryota</taxon>
        <taxon>Sar</taxon>
        <taxon>Alveolata</taxon>
        <taxon>Ciliophora</taxon>
        <taxon>Intramacronucleata</taxon>
        <taxon>Spirotrichea</taxon>
        <taxon>Stichotrichia</taxon>
        <taxon>Sporadotrichida</taxon>
        <taxon>Oxytrichidae</taxon>
        <taxon>Stylonychinae</taxon>
        <taxon>Stylonychia</taxon>
    </lineage>
</organism>
<gene>
    <name evidence="2" type="primary">Contig12923.g13783</name>
    <name evidence="2" type="ORF">STYLEM_15497</name>
</gene>